<dbReference type="GO" id="GO:0051782">
    <property type="term" value="P:negative regulation of cell division"/>
    <property type="evidence" value="ECO:0007669"/>
    <property type="project" value="TreeGrafter"/>
</dbReference>
<dbReference type="CDD" id="cd02036">
    <property type="entry name" value="MinD"/>
    <property type="match status" value="1"/>
</dbReference>
<evidence type="ECO:0000313" key="11">
    <source>
        <dbReference type="EMBL" id="OGM06166.1"/>
    </source>
</evidence>
<dbReference type="EMBL" id="MGFH01000078">
    <property type="protein sequence ID" value="OGM06166.1"/>
    <property type="molecule type" value="Genomic_DNA"/>
</dbReference>
<dbReference type="GO" id="GO:0005829">
    <property type="term" value="C:cytosol"/>
    <property type="evidence" value="ECO:0007669"/>
    <property type="project" value="TreeGrafter"/>
</dbReference>
<dbReference type="Gene3D" id="3.40.50.300">
    <property type="entry name" value="P-loop containing nucleotide triphosphate hydrolases"/>
    <property type="match status" value="1"/>
</dbReference>
<evidence type="ECO:0000256" key="4">
    <source>
        <dbReference type="ARBA" id="ARBA00022741"/>
    </source>
</evidence>
<protein>
    <recommendedName>
        <fullName evidence="2">Septum site-determining protein MinD</fullName>
    </recommendedName>
    <alternativeName>
        <fullName evidence="9">Cell division inhibitor MinD</fullName>
    </alternativeName>
</protein>
<dbReference type="PANTHER" id="PTHR43384:SF6">
    <property type="entry name" value="SEPTUM SITE-DETERMINING PROTEIN MIND HOMOLOG, CHLOROPLASTIC"/>
    <property type="match status" value="1"/>
</dbReference>
<dbReference type="PIRSF" id="PIRSF003092">
    <property type="entry name" value="MinD"/>
    <property type="match status" value="1"/>
</dbReference>
<dbReference type="GO" id="GO:0016887">
    <property type="term" value="F:ATP hydrolysis activity"/>
    <property type="evidence" value="ECO:0007669"/>
    <property type="project" value="InterPro"/>
</dbReference>
<dbReference type="STRING" id="1817813.A2008_04910"/>
<keyword evidence="3" id="KW-0132">Cell division</keyword>
<feature type="binding site" evidence="10">
    <location>
        <begin position="24"/>
        <end position="31"/>
    </location>
    <ligand>
        <name>ATP</name>
        <dbReference type="ChEBI" id="CHEBI:30616"/>
    </ligand>
</feature>
<keyword evidence="5 10" id="KW-0067">ATP-binding</keyword>
<keyword evidence="7" id="KW-0131">Cell cycle</keyword>
<sequence length="277" mass="29843">MSQQLDKGAPKDRYAKVYAIASGKGGVGKTTICANLGMALSLLGRKVLLIDGDIGLKNLDVIMGLEEYSTHDIVDCASGKVKFSAAAIQDPRVSSLFVIAASQSLDKSHLTPKQMGLFCHELMKDFDYILIDAPAGIENGFACAIAPATHALIVTTPEHASLRNADRIAGLMEANGILPKNISVIINKIEAHLIADSIALDPDDMQKTLALPVTAQIPFDYDVTASNFKKRPVVLNGRSLAAKIFVNIARTIDGEKVEPIVVKKMSFIDRLLNIFSR</sequence>
<reference evidence="11 12" key="1">
    <citation type="journal article" date="2016" name="Nat. Commun.">
        <title>Thousands of microbial genomes shed light on interconnected biogeochemical processes in an aquifer system.</title>
        <authorList>
            <person name="Anantharaman K."/>
            <person name="Brown C.T."/>
            <person name="Hug L.A."/>
            <person name="Sharon I."/>
            <person name="Castelle C.J."/>
            <person name="Probst A.J."/>
            <person name="Thomas B.C."/>
            <person name="Singh A."/>
            <person name="Wilkins M.J."/>
            <person name="Karaoz U."/>
            <person name="Brodie E.L."/>
            <person name="Williams K.H."/>
            <person name="Hubbard S.S."/>
            <person name="Banfield J.F."/>
        </authorList>
    </citation>
    <scope>NUCLEOTIDE SEQUENCE [LARGE SCALE GENOMIC DNA]</scope>
</reference>
<dbReference type="InterPro" id="IPR027417">
    <property type="entry name" value="P-loop_NTPase"/>
</dbReference>
<dbReference type="PANTHER" id="PTHR43384">
    <property type="entry name" value="SEPTUM SITE-DETERMINING PROTEIN MIND HOMOLOG, CHLOROPLASTIC-RELATED"/>
    <property type="match status" value="1"/>
</dbReference>
<gene>
    <name evidence="11" type="ORF">A2008_04910</name>
</gene>
<dbReference type="GO" id="GO:0009898">
    <property type="term" value="C:cytoplasmic side of plasma membrane"/>
    <property type="evidence" value="ECO:0007669"/>
    <property type="project" value="TreeGrafter"/>
</dbReference>
<dbReference type="InterPro" id="IPR033756">
    <property type="entry name" value="YlxH/NBP35"/>
</dbReference>
<evidence type="ECO:0000256" key="7">
    <source>
        <dbReference type="ARBA" id="ARBA00023306"/>
    </source>
</evidence>
<dbReference type="SUPFAM" id="SSF52540">
    <property type="entry name" value="P-loop containing nucleoside triphosphate hydrolases"/>
    <property type="match status" value="1"/>
</dbReference>
<evidence type="ECO:0000256" key="2">
    <source>
        <dbReference type="ARBA" id="ARBA00016887"/>
    </source>
</evidence>
<evidence type="ECO:0000256" key="5">
    <source>
        <dbReference type="ARBA" id="ARBA00022840"/>
    </source>
</evidence>
<dbReference type="InterPro" id="IPR050625">
    <property type="entry name" value="ParA/MinD_ATPase"/>
</dbReference>
<dbReference type="AlphaFoldDB" id="A0A1F7WTQ1"/>
<keyword evidence="4 10" id="KW-0547">Nucleotide-binding</keyword>
<evidence type="ECO:0000256" key="1">
    <source>
        <dbReference type="ARBA" id="ARBA00010257"/>
    </source>
</evidence>
<evidence type="ECO:0000256" key="9">
    <source>
        <dbReference type="ARBA" id="ARBA00032845"/>
    </source>
</evidence>
<dbReference type="Proteomes" id="UP000178735">
    <property type="component" value="Unassembled WGS sequence"/>
</dbReference>
<evidence type="ECO:0000256" key="10">
    <source>
        <dbReference type="PIRSR" id="PIRSR003092-1"/>
    </source>
</evidence>
<dbReference type="Pfam" id="PF10609">
    <property type="entry name" value="ParA"/>
    <property type="match status" value="1"/>
</dbReference>
<dbReference type="InterPro" id="IPR025501">
    <property type="entry name" value="MinD_FleN"/>
</dbReference>
<dbReference type="GO" id="GO:0005524">
    <property type="term" value="F:ATP binding"/>
    <property type="evidence" value="ECO:0007669"/>
    <property type="project" value="UniProtKB-KW"/>
</dbReference>
<evidence type="ECO:0000256" key="3">
    <source>
        <dbReference type="ARBA" id="ARBA00022618"/>
    </source>
</evidence>
<accession>A0A1F7WTQ1</accession>
<comment type="caution">
    <text evidence="11">The sequence shown here is derived from an EMBL/GenBank/DDBJ whole genome shotgun (WGS) entry which is preliminary data.</text>
</comment>
<keyword evidence="6" id="KW-0717">Septation</keyword>
<comment type="similarity">
    <text evidence="1">Belongs to the ParA family. MinD subfamily.</text>
</comment>
<evidence type="ECO:0000256" key="8">
    <source>
        <dbReference type="ARBA" id="ARBA00025436"/>
    </source>
</evidence>
<name>A0A1F7WTQ1_9BACT</name>
<dbReference type="InterPro" id="IPR010223">
    <property type="entry name" value="MinD"/>
</dbReference>
<dbReference type="GO" id="GO:0000917">
    <property type="term" value="P:division septum assembly"/>
    <property type="evidence" value="ECO:0007669"/>
    <property type="project" value="UniProtKB-KW"/>
</dbReference>
<organism evidence="11 12">
    <name type="scientific">Candidatus Wallbacteria bacterium GWC2_49_35</name>
    <dbReference type="NCBI Taxonomy" id="1817813"/>
    <lineage>
        <taxon>Bacteria</taxon>
        <taxon>Candidatus Walliibacteriota</taxon>
    </lineage>
</organism>
<evidence type="ECO:0000256" key="6">
    <source>
        <dbReference type="ARBA" id="ARBA00023210"/>
    </source>
</evidence>
<evidence type="ECO:0000313" key="12">
    <source>
        <dbReference type="Proteomes" id="UP000178735"/>
    </source>
</evidence>
<comment type="function">
    <text evidence="8">ATPase required for the correct placement of the division site. Cell division inhibitors MinC and MinD act in concert to form an inhibitor capable of blocking formation of the polar Z ring septums. Rapidly oscillates between the poles of the cell to destabilize FtsZ filaments that have formed before they mature into polar Z rings.</text>
</comment>
<proteinExistence type="inferred from homology"/>
<dbReference type="NCBIfam" id="TIGR01968">
    <property type="entry name" value="minD_bact"/>
    <property type="match status" value="1"/>
</dbReference>